<dbReference type="Proteomes" id="UP000326396">
    <property type="component" value="Linkage Group LG6"/>
</dbReference>
<proteinExistence type="predicted"/>
<organism evidence="2 3">
    <name type="scientific">Mikania micrantha</name>
    <name type="common">bitter vine</name>
    <dbReference type="NCBI Taxonomy" id="192012"/>
    <lineage>
        <taxon>Eukaryota</taxon>
        <taxon>Viridiplantae</taxon>
        <taxon>Streptophyta</taxon>
        <taxon>Embryophyta</taxon>
        <taxon>Tracheophyta</taxon>
        <taxon>Spermatophyta</taxon>
        <taxon>Magnoliopsida</taxon>
        <taxon>eudicotyledons</taxon>
        <taxon>Gunneridae</taxon>
        <taxon>Pentapetalae</taxon>
        <taxon>asterids</taxon>
        <taxon>campanulids</taxon>
        <taxon>Asterales</taxon>
        <taxon>Asteraceae</taxon>
        <taxon>Asteroideae</taxon>
        <taxon>Heliantheae alliance</taxon>
        <taxon>Eupatorieae</taxon>
        <taxon>Mikania</taxon>
    </lineage>
</organism>
<feature type="region of interest" description="Disordered" evidence="1">
    <location>
        <begin position="42"/>
        <end position="63"/>
    </location>
</feature>
<evidence type="ECO:0000313" key="3">
    <source>
        <dbReference type="Proteomes" id="UP000326396"/>
    </source>
</evidence>
<sequence>MSDGKGSNHPFIGGVVVAEGVEGGSIAEDVEVKVEEVSEMVGDGISDMSGGGGGGRRLAVVDGGGRESPNGLWSFLKVISSKG</sequence>
<comment type="caution">
    <text evidence="2">The sequence shown here is derived from an EMBL/GenBank/DDBJ whole genome shotgun (WGS) entry which is preliminary data.</text>
</comment>
<keyword evidence="3" id="KW-1185">Reference proteome</keyword>
<evidence type="ECO:0000313" key="2">
    <source>
        <dbReference type="EMBL" id="KAD3336376.1"/>
    </source>
</evidence>
<protein>
    <submittedName>
        <fullName evidence="2">Uncharacterized protein</fullName>
    </submittedName>
</protein>
<reference evidence="2 3" key="1">
    <citation type="submission" date="2019-05" db="EMBL/GenBank/DDBJ databases">
        <title>Mikania micrantha, genome provides insights into the molecular mechanism of rapid growth.</title>
        <authorList>
            <person name="Liu B."/>
        </authorList>
    </citation>
    <scope>NUCLEOTIDE SEQUENCE [LARGE SCALE GENOMIC DNA]</scope>
    <source>
        <strain evidence="2">NLD-2019</strain>
        <tissue evidence="2">Leaf</tissue>
    </source>
</reference>
<gene>
    <name evidence="2" type="ORF">E3N88_31895</name>
</gene>
<name>A0A5N6M7H7_9ASTR</name>
<evidence type="ECO:0000256" key="1">
    <source>
        <dbReference type="SAM" id="MobiDB-lite"/>
    </source>
</evidence>
<dbReference type="AlphaFoldDB" id="A0A5N6M7H7"/>
<dbReference type="EMBL" id="SZYD01000016">
    <property type="protein sequence ID" value="KAD3336376.1"/>
    <property type="molecule type" value="Genomic_DNA"/>
</dbReference>
<accession>A0A5N6M7H7</accession>